<dbReference type="EMBL" id="JAERSF010000002">
    <property type="protein sequence ID" value="MBL0737674.1"/>
    <property type="molecule type" value="Genomic_DNA"/>
</dbReference>
<organism evidence="1 2">
    <name type="scientific">Flavobacterium tagetis</name>
    <dbReference type="NCBI Taxonomy" id="2801336"/>
    <lineage>
        <taxon>Bacteria</taxon>
        <taxon>Pseudomonadati</taxon>
        <taxon>Bacteroidota</taxon>
        <taxon>Flavobacteriia</taxon>
        <taxon>Flavobacteriales</taxon>
        <taxon>Flavobacteriaceae</taxon>
        <taxon>Flavobacterium</taxon>
    </lineage>
</organism>
<evidence type="ECO:0000313" key="1">
    <source>
        <dbReference type="EMBL" id="MBL0737674.1"/>
    </source>
</evidence>
<comment type="caution">
    <text evidence="1">The sequence shown here is derived from an EMBL/GenBank/DDBJ whole genome shotgun (WGS) entry which is preliminary data.</text>
</comment>
<name>A0ABS1KEE2_9FLAO</name>
<dbReference type="Pfam" id="PF14124">
    <property type="entry name" value="DUF4291"/>
    <property type="match status" value="1"/>
</dbReference>
<dbReference type="RefSeq" id="WP_202002126.1">
    <property type="nucleotide sequence ID" value="NZ_JAERSF010000002.1"/>
</dbReference>
<proteinExistence type="predicted"/>
<sequence>MNLNTIQHHSYEKGLPQEGNFILGQKNGSNIIVYQAFNDSIADYAIKNQKFGGTDYSFERMTWIKPNFLWMMYRSDWAEKDSNQSRILAIEMTFEGFEELLTNGVLTSYDKSYGDESTWRENLNNSNVRIQWDPDHNFKGEKLKRRAVQIGIKNEALQKFNNEFIKSIQDITAFVKEQKAKIDSGDEWFYVMNESIIEVNSALKNKFSIPEVFHSPFVEGIISEFNDKKTISQANFEKLLSYSDQPERDEFVGYVKNYKNTELSRYLLETAIAYRRDDELGEFDCMCEDLLTFSYFASKNKEAIDLHLILEAKMVDFDTWCGFDGEMIFYPLGLQPTKEYIAANKDFLVENVEGFAPQTADYFIESFDEEYMYNQIHSRAFWYF</sequence>
<dbReference type="InterPro" id="IPR025633">
    <property type="entry name" value="DUF4291"/>
</dbReference>
<evidence type="ECO:0000313" key="2">
    <source>
        <dbReference type="Proteomes" id="UP000603728"/>
    </source>
</evidence>
<dbReference type="PANTHER" id="PTHR38567">
    <property type="entry name" value="DUF4291 DOMAIN-CONTAINING PROTEIN"/>
    <property type="match status" value="1"/>
</dbReference>
<protein>
    <submittedName>
        <fullName evidence="1">DUF4291 domain-containing protein</fullName>
    </submittedName>
</protein>
<keyword evidence="2" id="KW-1185">Reference proteome</keyword>
<reference evidence="1 2" key="1">
    <citation type="submission" date="2021-01" db="EMBL/GenBank/DDBJ databases">
        <title>Genome seq and assembly of Flavobacterium sp. GN10.</title>
        <authorList>
            <person name="Chhetri G."/>
        </authorList>
    </citation>
    <scope>NUCLEOTIDE SEQUENCE [LARGE SCALE GENOMIC DNA]</scope>
    <source>
        <strain evidence="1 2">GN10</strain>
    </source>
</reference>
<dbReference type="PANTHER" id="PTHR38567:SF1">
    <property type="entry name" value="DUF4291 DOMAIN-CONTAINING PROTEIN"/>
    <property type="match status" value="1"/>
</dbReference>
<gene>
    <name evidence="1" type="ORF">JI750_12280</name>
</gene>
<accession>A0ABS1KEE2</accession>
<dbReference type="Proteomes" id="UP000603728">
    <property type="component" value="Unassembled WGS sequence"/>
</dbReference>